<keyword evidence="2" id="KW-1185">Reference proteome</keyword>
<dbReference type="Proteomes" id="UP000308267">
    <property type="component" value="Unassembled WGS sequence"/>
</dbReference>
<dbReference type="AlphaFoldDB" id="A0A4S2LQA7"/>
<comment type="caution">
    <text evidence="1">The sequence shown here is derived from an EMBL/GenBank/DDBJ whole genome shotgun (WGS) entry which is preliminary data.</text>
</comment>
<name>A0A4S2LQA7_OPIFE</name>
<sequence>MTDELPAASKCATQHRSLRLKPSDATKQLIADPYGQIAVWMENFSRLFPRALDNFIEISPTNPTTTCNANCSLRNVGIVPTVARLTSRISPWEGGFSTVLPGPIDWFFRSIRESLEKRQLNPR</sequence>
<gene>
    <name evidence="1" type="ORF">CRM22_007195</name>
</gene>
<proteinExistence type="predicted"/>
<protein>
    <submittedName>
        <fullName evidence="1">Uncharacterized protein</fullName>
    </submittedName>
</protein>
<dbReference type="EMBL" id="SJOL01007360">
    <property type="protein sequence ID" value="TGZ62897.1"/>
    <property type="molecule type" value="Genomic_DNA"/>
</dbReference>
<reference evidence="1 2" key="1">
    <citation type="journal article" date="2019" name="BMC Genomics">
        <title>New insights from Opisthorchis felineus genome: update on genomics of the epidemiologically important liver flukes.</title>
        <authorList>
            <person name="Ershov N.I."/>
            <person name="Mordvinov V.A."/>
            <person name="Prokhortchouk E.B."/>
            <person name="Pakharukova M.Y."/>
            <person name="Gunbin K.V."/>
            <person name="Ustyantsev K."/>
            <person name="Genaev M.A."/>
            <person name="Blinov A.G."/>
            <person name="Mazur A."/>
            <person name="Boulygina E."/>
            <person name="Tsygankova S."/>
            <person name="Khrameeva E."/>
            <person name="Chekanov N."/>
            <person name="Fan G."/>
            <person name="Xiao A."/>
            <person name="Zhang H."/>
            <person name="Xu X."/>
            <person name="Yang H."/>
            <person name="Solovyev V."/>
            <person name="Lee S.M."/>
            <person name="Liu X."/>
            <person name="Afonnikov D.A."/>
            <person name="Skryabin K.G."/>
        </authorList>
    </citation>
    <scope>NUCLEOTIDE SEQUENCE [LARGE SCALE GENOMIC DNA]</scope>
    <source>
        <strain evidence="1">AK-0245</strain>
        <tissue evidence="1">Whole organism</tissue>
    </source>
</reference>
<organism evidence="1 2">
    <name type="scientific">Opisthorchis felineus</name>
    <dbReference type="NCBI Taxonomy" id="147828"/>
    <lineage>
        <taxon>Eukaryota</taxon>
        <taxon>Metazoa</taxon>
        <taxon>Spiralia</taxon>
        <taxon>Lophotrochozoa</taxon>
        <taxon>Platyhelminthes</taxon>
        <taxon>Trematoda</taxon>
        <taxon>Digenea</taxon>
        <taxon>Opisthorchiida</taxon>
        <taxon>Opisthorchiata</taxon>
        <taxon>Opisthorchiidae</taxon>
        <taxon>Opisthorchis</taxon>
    </lineage>
</organism>
<evidence type="ECO:0000313" key="1">
    <source>
        <dbReference type="EMBL" id="TGZ62897.1"/>
    </source>
</evidence>
<accession>A0A4S2LQA7</accession>
<evidence type="ECO:0000313" key="2">
    <source>
        <dbReference type="Proteomes" id="UP000308267"/>
    </source>
</evidence>